<organism evidence="1">
    <name type="scientific">Culex pipiens</name>
    <name type="common">House mosquito</name>
    <dbReference type="NCBI Taxonomy" id="7175"/>
    <lineage>
        <taxon>Eukaryota</taxon>
        <taxon>Metazoa</taxon>
        <taxon>Ecdysozoa</taxon>
        <taxon>Arthropoda</taxon>
        <taxon>Hexapoda</taxon>
        <taxon>Insecta</taxon>
        <taxon>Pterygota</taxon>
        <taxon>Neoptera</taxon>
        <taxon>Endopterygota</taxon>
        <taxon>Diptera</taxon>
        <taxon>Nematocera</taxon>
        <taxon>Culicoidea</taxon>
        <taxon>Culicidae</taxon>
        <taxon>Culicinae</taxon>
        <taxon>Culicini</taxon>
        <taxon>Culex</taxon>
        <taxon>Culex</taxon>
    </lineage>
</organism>
<dbReference type="AlphaFoldDB" id="A0A8D8P926"/>
<dbReference type="EMBL" id="HBUE01224433">
    <property type="protein sequence ID" value="CAG6541213.1"/>
    <property type="molecule type" value="Transcribed_RNA"/>
</dbReference>
<proteinExistence type="predicted"/>
<dbReference type="EMBL" id="HBUE01331138">
    <property type="protein sequence ID" value="CAG6593286.1"/>
    <property type="molecule type" value="Transcribed_RNA"/>
</dbReference>
<name>A0A8D8P926_CULPI</name>
<protein>
    <submittedName>
        <fullName evidence="1">(northern house mosquito) hypothetical protein</fullName>
    </submittedName>
</protein>
<evidence type="ECO:0000313" key="1">
    <source>
        <dbReference type="EMBL" id="CAG6593286.1"/>
    </source>
</evidence>
<reference evidence="1" key="1">
    <citation type="submission" date="2021-05" db="EMBL/GenBank/DDBJ databases">
        <authorList>
            <person name="Alioto T."/>
            <person name="Alioto T."/>
            <person name="Gomez Garrido J."/>
        </authorList>
    </citation>
    <scope>NUCLEOTIDE SEQUENCE</scope>
</reference>
<accession>A0A8D8P926</accession>
<sequence length="115" mass="13951">MCFCGRTAASGEVCKRRKFIRPVTSILRTLRKTRTGTRRSSWRRRKSWHGPGRLHRRKSFRLCGNWRRMWRRLRSALNSGGGDWIWLCCFTPTKRRFRPGWNNCTPKWPTRSRWI</sequence>